<keyword evidence="10" id="KW-0472">Membrane</keyword>
<dbReference type="PROSITE" id="PS00138">
    <property type="entry name" value="SUBTILASE_SER"/>
    <property type="match status" value="1"/>
</dbReference>
<reference evidence="12" key="1">
    <citation type="journal article" date="2020" name="J. Eukaryot. Microbiol.">
        <title>De novo Sequencing, Assembly and Annotation of the Transcriptome for the Free-Living Testate Amoeba Arcella intermedia.</title>
        <authorList>
            <person name="Ribeiro G.M."/>
            <person name="Porfirio-Sousa A.L."/>
            <person name="Maurer-Alcala X.X."/>
            <person name="Katz L.A."/>
            <person name="Lahr D.J.G."/>
        </authorList>
    </citation>
    <scope>NUCLEOTIDE SEQUENCE</scope>
</reference>
<proteinExistence type="inferred from homology"/>
<dbReference type="InterPro" id="IPR023827">
    <property type="entry name" value="Peptidase_S8_Asp-AS"/>
</dbReference>
<dbReference type="PRINTS" id="PR00723">
    <property type="entry name" value="SUBTILISIN"/>
</dbReference>
<keyword evidence="3" id="KW-0732">Signal</keyword>
<feature type="active site" description="Charge relay system" evidence="7 8">
    <location>
        <position position="149"/>
    </location>
</feature>
<accession>A0A6B2KZQ8</accession>
<dbReference type="InterPro" id="IPR015500">
    <property type="entry name" value="Peptidase_S8_subtilisin-rel"/>
</dbReference>
<dbReference type="CDD" id="cd04059">
    <property type="entry name" value="Peptidases_S8_Protein_convertases_Kexins_Furin-like"/>
    <property type="match status" value="1"/>
</dbReference>
<feature type="domain" description="P/Homo B" evidence="11">
    <location>
        <begin position="393"/>
        <end position="528"/>
    </location>
</feature>
<evidence type="ECO:0000256" key="10">
    <source>
        <dbReference type="SAM" id="Phobius"/>
    </source>
</evidence>
<dbReference type="GO" id="GO:0016485">
    <property type="term" value="P:protein processing"/>
    <property type="evidence" value="ECO:0007669"/>
    <property type="project" value="TreeGrafter"/>
</dbReference>
<dbReference type="InterPro" id="IPR000209">
    <property type="entry name" value="Peptidase_S8/S53_dom"/>
</dbReference>
<evidence type="ECO:0000256" key="6">
    <source>
        <dbReference type="ARBA" id="ARBA00022837"/>
    </source>
</evidence>
<dbReference type="SUPFAM" id="SSF49785">
    <property type="entry name" value="Galactose-binding domain-like"/>
    <property type="match status" value="1"/>
</dbReference>
<dbReference type="InterPro" id="IPR034182">
    <property type="entry name" value="Kexin/furin"/>
</dbReference>
<dbReference type="Pfam" id="PF00082">
    <property type="entry name" value="Peptidase_S8"/>
    <property type="match status" value="1"/>
</dbReference>
<dbReference type="GO" id="GO:0000139">
    <property type="term" value="C:Golgi membrane"/>
    <property type="evidence" value="ECO:0007669"/>
    <property type="project" value="TreeGrafter"/>
</dbReference>
<evidence type="ECO:0000256" key="8">
    <source>
        <dbReference type="PROSITE-ProRule" id="PRU01240"/>
    </source>
</evidence>
<dbReference type="GO" id="GO:0005802">
    <property type="term" value="C:trans-Golgi network"/>
    <property type="evidence" value="ECO:0007669"/>
    <property type="project" value="TreeGrafter"/>
</dbReference>
<dbReference type="PROSITE" id="PS51829">
    <property type="entry name" value="P_HOMO_B"/>
    <property type="match status" value="1"/>
</dbReference>
<evidence type="ECO:0000256" key="7">
    <source>
        <dbReference type="PIRSR" id="PIRSR615500-1"/>
    </source>
</evidence>
<evidence type="ECO:0000256" key="2">
    <source>
        <dbReference type="ARBA" id="ARBA00022670"/>
    </source>
</evidence>
<dbReference type="Gene3D" id="3.40.50.200">
    <property type="entry name" value="Peptidase S8/S53 domain"/>
    <property type="match status" value="1"/>
</dbReference>
<protein>
    <recommendedName>
        <fullName evidence="11">P/Homo B domain-containing protein</fullName>
    </recommendedName>
</protein>
<evidence type="ECO:0000256" key="3">
    <source>
        <dbReference type="ARBA" id="ARBA00022729"/>
    </source>
</evidence>
<name>A0A6B2KZQ8_9EUKA</name>
<dbReference type="InterPro" id="IPR008979">
    <property type="entry name" value="Galactose-bd-like_sf"/>
</dbReference>
<dbReference type="PROSITE" id="PS00136">
    <property type="entry name" value="SUBTILASE_ASP"/>
    <property type="match status" value="1"/>
</dbReference>
<dbReference type="SUPFAM" id="SSF52743">
    <property type="entry name" value="Subtilisin-like"/>
    <property type="match status" value="1"/>
</dbReference>
<dbReference type="InterPro" id="IPR023828">
    <property type="entry name" value="Peptidase_S8_Ser-AS"/>
</dbReference>
<dbReference type="Gene3D" id="2.60.120.260">
    <property type="entry name" value="Galactose-binding domain-like"/>
    <property type="match status" value="1"/>
</dbReference>
<evidence type="ECO:0000256" key="4">
    <source>
        <dbReference type="ARBA" id="ARBA00022801"/>
    </source>
</evidence>
<keyword evidence="10" id="KW-0812">Transmembrane</keyword>
<evidence type="ECO:0000256" key="9">
    <source>
        <dbReference type="SAM" id="MobiDB-lite"/>
    </source>
</evidence>
<feature type="transmembrane region" description="Helical" evidence="10">
    <location>
        <begin position="571"/>
        <end position="594"/>
    </location>
</feature>
<dbReference type="PROSITE" id="PS51892">
    <property type="entry name" value="SUBTILASE"/>
    <property type="match status" value="1"/>
</dbReference>
<organism evidence="12">
    <name type="scientific">Arcella intermedia</name>
    <dbReference type="NCBI Taxonomy" id="1963864"/>
    <lineage>
        <taxon>Eukaryota</taxon>
        <taxon>Amoebozoa</taxon>
        <taxon>Tubulinea</taxon>
        <taxon>Elardia</taxon>
        <taxon>Arcellinida</taxon>
        <taxon>Sphaerothecina</taxon>
        <taxon>Arcellidae</taxon>
        <taxon>Arcella</taxon>
    </lineage>
</organism>
<dbReference type="EMBL" id="GIBP01001284">
    <property type="protein sequence ID" value="NDV30253.1"/>
    <property type="molecule type" value="Transcribed_RNA"/>
</dbReference>
<dbReference type="InterPro" id="IPR002884">
    <property type="entry name" value="P_dom"/>
</dbReference>
<feature type="active site" description="Charge relay system" evidence="7 8">
    <location>
        <position position="333"/>
    </location>
</feature>
<dbReference type="PANTHER" id="PTHR42884:SF14">
    <property type="entry name" value="NEUROENDOCRINE CONVERTASE 1"/>
    <property type="match status" value="1"/>
</dbReference>
<evidence type="ECO:0000256" key="5">
    <source>
        <dbReference type="ARBA" id="ARBA00022825"/>
    </source>
</evidence>
<keyword evidence="5 8" id="KW-0720">Serine protease</keyword>
<keyword evidence="10" id="KW-1133">Transmembrane helix</keyword>
<evidence type="ECO:0000313" key="12">
    <source>
        <dbReference type="EMBL" id="NDV30253.1"/>
    </source>
</evidence>
<comment type="similarity">
    <text evidence="1">Belongs to the peptidase S8 family. Furin subfamily.</text>
</comment>
<feature type="region of interest" description="Disordered" evidence="9">
    <location>
        <begin position="529"/>
        <end position="558"/>
    </location>
</feature>
<dbReference type="GO" id="GO:0004252">
    <property type="term" value="F:serine-type endopeptidase activity"/>
    <property type="evidence" value="ECO:0007669"/>
    <property type="project" value="UniProtKB-UniRule"/>
</dbReference>
<evidence type="ECO:0000256" key="1">
    <source>
        <dbReference type="ARBA" id="ARBA00005325"/>
    </source>
</evidence>
<dbReference type="PANTHER" id="PTHR42884">
    <property type="entry name" value="PROPROTEIN CONVERTASE SUBTILISIN/KEXIN-RELATED"/>
    <property type="match status" value="1"/>
</dbReference>
<keyword evidence="2 8" id="KW-0645">Protease</keyword>
<dbReference type="Pfam" id="PF01483">
    <property type="entry name" value="P_proprotein"/>
    <property type="match status" value="1"/>
</dbReference>
<feature type="active site" description="Charge relay system" evidence="7 8">
    <location>
        <position position="107"/>
    </location>
</feature>
<sequence>MQYEGKVGILDVHLFSIPDSQKRDQSAVSFVQWLESSKEGGAYHPVTWFEEQIKRKREKRMDIRDPLYQDQWHLHSVKPAEVRNHLDLEKVWEKGHLGKGIRIAIVDDGIQTTHPDVAANIALDSSYNFNLNKPSPDPTYLHGPSGDWHGTASAGAAAARIDHYTCGVGAAPEAELAGIAILQNNADVSDSVEAKALVYEYHKNHIYSNSWGPIQPGAGHMNEAPGPLLDEAIRKAIKEGRGGKGSIYVWAAGNDGRAQDNCNYDGYANMRYTILIGSVDNTGFRPTYSEPCAALTAVTPGGTITAAAKIFTTDLLGPNGLSDGNCTTFAGTSASCPMAAGVLALVLEANPGLSWLDLQYVLAKGADKHNDDPDWVQNGGGYWVSHHYGWGLMNPEKLIIAAQEWGSKTIKEHIIEKVHAEPTKIEGVTKTALYVEESMALHHVEVKLWTTNRNVANTEVILESPFGTKARLVERHRDTLSSWNGWKFLSRMHWGEDSKGDWTLYISDAGEKAELTKWELILYGDEDTLGKAETPTSQDDEQPTTEPKEIENENEETSEFDVTVVFEEDNMMNILIVATVVVALILSLIFVAYYKSSRKK</sequence>
<evidence type="ECO:0000259" key="11">
    <source>
        <dbReference type="PROSITE" id="PS51829"/>
    </source>
</evidence>
<dbReference type="InterPro" id="IPR036852">
    <property type="entry name" value="Peptidase_S8/S53_dom_sf"/>
</dbReference>
<keyword evidence="4 8" id="KW-0378">Hydrolase</keyword>
<dbReference type="AlphaFoldDB" id="A0A6B2KZQ8"/>
<keyword evidence="6" id="KW-0106">Calcium</keyword>